<dbReference type="EMBL" id="JAPFFF010000031">
    <property type="protein sequence ID" value="KAK8844875.1"/>
    <property type="molecule type" value="Genomic_DNA"/>
</dbReference>
<keyword evidence="2" id="KW-1185">Reference proteome</keyword>
<reference evidence="1 2" key="1">
    <citation type="submission" date="2024-04" db="EMBL/GenBank/DDBJ databases">
        <title>Tritrichomonas musculus Genome.</title>
        <authorList>
            <person name="Alves-Ferreira E."/>
            <person name="Grigg M."/>
            <person name="Lorenzi H."/>
            <person name="Galac M."/>
        </authorList>
    </citation>
    <scope>NUCLEOTIDE SEQUENCE [LARGE SCALE GENOMIC DNA]</scope>
    <source>
        <strain evidence="1 2">EAF2021</strain>
    </source>
</reference>
<evidence type="ECO:0000313" key="2">
    <source>
        <dbReference type="Proteomes" id="UP001470230"/>
    </source>
</evidence>
<organism evidence="1 2">
    <name type="scientific">Tritrichomonas musculus</name>
    <dbReference type="NCBI Taxonomy" id="1915356"/>
    <lineage>
        <taxon>Eukaryota</taxon>
        <taxon>Metamonada</taxon>
        <taxon>Parabasalia</taxon>
        <taxon>Tritrichomonadida</taxon>
        <taxon>Tritrichomonadidae</taxon>
        <taxon>Tritrichomonas</taxon>
    </lineage>
</organism>
<sequence>MNTFNFLFTRAQQLQSIEFYRHEFVLHVCVGNYPLSLSFSKMIKADNVDIDELLTKMFKMSPPPLEQILLPANTGNSIQNFFRNPIQKKNPGNKLNKEILIYYYLLHKIQLYYNPNITKIDYTQFYLNSFLIEFSDPKKSIKINGNNITGWAEQLFQYMTSSLDIPKIQNQIILKGLLTFAIQDKALYFSLRPQTLSILARIGAQNYIPILEFNIFDVLSKIDPSILILIPPNLINSSNINKFFQYPAVLFNPQFINLAQNLIGSTEPFPLESSLFNESNLLTLVNHTIMKRKHFVDIIFSLAHNTLMSRDFNNVEVILDVLSSSPQSELKPWLMLLDFNDLYPDQVFLMTVIPLYTDLANRKTNSNQNLNSIQNDGKENLNISDHKNMNMLDRLKNDHILLTYINHAIGIAIGTDEISKESLPKYISGIMKSINLNDFERFSKLEYYVISDNDRDMDFNFIFLYLIYSFVLSSFNDSFKARKKQELNCDDEVLNNNYNSKLNTDQLENYLRNIKIKQDILIDIFSLLFVQDRVSGEYIASIKDAEVLLSVLVQYAHDLIQCDNKSSLSDSKANSILSTIMIGFAKVQQFYVLNDKSSISDCFISSLDTIISALEKHDYEIAERFATQANSEKLLILIKFSKTIYAYTKSNYNEEIITTFLNSLAKTKEDKVVHRFLVELSMSTQQKINEVSNVLLNSENEDESSFRFCLSSLLNERKRNKKEKNIILSSIGLSGNLRDIIEEARLRMFFGGNEVYVDWSDNEDENNRLITPDSFPVLSNFIEHYELFLKLSDNKSSTSTNSEQSLDMILNSIIQSNKIDSWETFTQLVGSNALEMIILHCDLTKASEQIISLITEQMPILSELIKIQKKYHSNSLKKEDKLGHQTIDKILYLVGDKNKKLTDFLTNNKTDEKNETENSSLSLFMKLLNNYSNTDKSTFIIVLFKLISESFSNNDFSFFFTSDNLLSFLDIIDDILEFEDNYNQVMKKVTSLLIDEIINFFDNNQSVTKFLPIPTDFIYELRLRNEIITTSNGEEFELFAKSNEEESPFNIFLPNFVPERKKNLNLSLIDIVNIFPDKASKAIYYLIDHGITSTDPKEIIRQLIERHRIFYAEKFSENDSFLTSIFNNELINYATMKITHIINESDSIQKELTDFVCSLFAEKPKLANMIYLRLPNNLVQSNYQITKAFQSFSVKKVDDDDFSNADSNVYDDFDSQINDLLYENTTLEWVRISVDYVLNIYLNPDVINELDDEYSAFMKKQKIDWNEKRKKLFIQNIQSALSSIIKKKYSHINSVEDEQISFRALKMSIQTIEKIVSTFKLEDNIYIYAESLKFLLDFVCEEYNLRFNERYSLNDINELVEICLKYDNFELIKEKFLITFISQSLPSLFVSSIRNCFVHVAKNLLLLNQTEEYVKVLDFLSNLRTMFAFDSNVDLSELLRILSHPNFFEVNFNKDIVHVEVSPLYYRVKMIIDGNLALVNKEFFKLTDRTIVCFNGEKDLIRFHNKYGRFETNIETKYSPERQGKIDSSSSSFAAIEELIENKNFMKIFLTSISSNSMFFDAFESLESAIEFVIFPALSYDHWNGLWRFLIRNLSSNNNDSRSLRIKALIDKFLEFLRAKNMIFSMFDIENRLQMREDAILAASEIFNSLFTWSDRANYSRILKELCENEIKSRKNEGKKPEKVSDGVLNAFYEKSSIYSEFCQFCHDTNTNFDKNLNIFSKGIVINSNNSNSYQPQSRFQKKDERNPNDHIIELMAFLAFVKKNFVLGLKIAKMKPTCVESVIKNSIETIFCAGNNEIKAFMIELKNQLYMSSSNQTSKLSSNSDYETIAMIAVECVEKKLSKKAALSRFIIDYVSGNSLRVSLLVKYGFPHEALKICNHDKQNIKIVQEYALQINDSKLIRECKKFLS</sequence>
<accession>A0ABR2HCX0</accession>
<name>A0ABR2HCX0_9EUKA</name>
<protein>
    <recommendedName>
        <fullName evidence="3">HECT domain-containing protein</fullName>
    </recommendedName>
</protein>
<dbReference type="Proteomes" id="UP001470230">
    <property type="component" value="Unassembled WGS sequence"/>
</dbReference>
<evidence type="ECO:0000313" key="1">
    <source>
        <dbReference type="EMBL" id="KAK8844875.1"/>
    </source>
</evidence>
<evidence type="ECO:0008006" key="3">
    <source>
        <dbReference type="Google" id="ProtNLM"/>
    </source>
</evidence>
<comment type="caution">
    <text evidence="1">The sequence shown here is derived from an EMBL/GenBank/DDBJ whole genome shotgun (WGS) entry which is preliminary data.</text>
</comment>
<gene>
    <name evidence="1" type="ORF">M9Y10_021046</name>
</gene>
<proteinExistence type="predicted"/>